<proteinExistence type="predicted"/>
<dbReference type="EMBL" id="JASPKY010000125">
    <property type="protein sequence ID" value="KAK9731882.1"/>
    <property type="molecule type" value="Genomic_DNA"/>
</dbReference>
<sequence>MNLGAKKIDWANRQGSVIQSISVSMEQWPKQHWSDAEKACYQSGVMQRCFSTHFQIDPNVPSINSIKLWVKYSGYGLNTLGETINRRGGSPRSVQTPKEALGGHHANMVSLTLSPPQTSHGSSFEKASWK</sequence>
<name>A0AAW1LDM0_POPJA</name>
<gene>
    <name evidence="2" type="ORF">QE152_g13284</name>
</gene>
<feature type="compositionally biased region" description="Polar residues" evidence="1">
    <location>
        <begin position="109"/>
        <end position="122"/>
    </location>
</feature>
<feature type="region of interest" description="Disordered" evidence="1">
    <location>
        <begin position="86"/>
        <end position="130"/>
    </location>
</feature>
<accession>A0AAW1LDM0</accession>
<protein>
    <submittedName>
        <fullName evidence="2">Uncharacterized protein</fullName>
    </submittedName>
</protein>
<reference evidence="2 3" key="1">
    <citation type="journal article" date="2024" name="BMC Genomics">
        <title>De novo assembly and annotation of Popillia japonica's genome with initial clues to its potential as an invasive pest.</title>
        <authorList>
            <person name="Cucini C."/>
            <person name="Boschi S."/>
            <person name="Funari R."/>
            <person name="Cardaioli E."/>
            <person name="Iannotti N."/>
            <person name="Marturano G."/>
            <person name="Paoli F."/>
            <person name="Bruttini M."/>
            <person name="Carapelli A."/>
            <person name="Frati F."/>
            <person name="Nardi F."/>
        </authorList>
    </citation>
    <scope>NUCLEOTIDE SEQUENCE [LARGE SCALE GENOMIC DNA]</scope>
    <source>
        <strain evidence="2">DMR45628</strain>
    </source>
</reference>
<evidence type="ECO:0000256" key="1">
    <source>
        <dbReference type="SAM" id="MobiDB-lite"/>
    </source>
</evidence>
<comment type="caution">
    <text evidence="2">The sequence shown here is derived from an EMBL/GenBank/DDBJ whole genome shotgun (WGS) entry which is preliminary data.</text>
</comment>
<dbReference type="AlphaFoldDB" id="A0AAW1LDM0"/>
<organism evidence="2 3">
    <name type="scientific">Popillia japonica</name>
    <name type="common">Japanese beetle</name>
    <dbReference type="NCBI Taxonomy" id="7064"/>
    <lineage>
        <taxon>Eukaryota</taxon>
        <taxon>Metazoa</taxon>
        <taxon>Ecdysozoa</taxon>
        <taxon>Arthropoda</taxon>
        <taxon>Hexapoda</taxon>
        <taxon>Insecta</taxon>
        <taxon>Pterygota</taxon>
        <taxon>Neoptera</taxon>
        <taxon>Endopterygota</taxon>
        <taxon>Coleoptera</taxon>
        <taxon>Polyphaga</taxon>
        <taxon>Scarabaeiformia</taxon>
        <taxon>Scarabaeidae</taxon>
        <taxon>Rutelinae</taxon>
        <taxon>Popillia</taxon>
    </lineage>
</organism>
<dbReference type="Proteomes" id="UP001458880">
    <property type="component" value="Unassembled WGS sequence"/>
</dbReference>
<keyword evidence="3" id="KW-1185">Reference proteome</keyword>
<evidence type="ECO:0000313" key="2">
    <source>
        <dbReference type="EMBL" id="KAK9731882.1"/>
    </source>
</evidence>
<evidence type="ECO:0000313" key="3">
    <source>
        <dbReference type="Proteomes" id="UP001458880"/>
    </source>
</evidence>